<gene>
    <name evidence="5" type="ORF">HLB09_01990</name>
</gene>
<protein>
    <submittedName>
        <fullName evidence="5">Lsr2 family protein</fullName>
    </submittedName>
</protein>
<dbReference type="Gene3D" id="4.10.320.10">
    <property type="entry name" value="E3-binding domain"/>
    <property type="match status" value="1"/>
</dbReference>
<dbReference type="GO" id="GO:0016746">
    <property type="term" value="F:acyltransferase activity"/>
    <property type="evidence" value="ECO:0007669"/>
    <property type="project" value="InterPro"/>
</dbReference>
<feature type="domain" description="Lsr2 DNA-binding" evidence="4">
    <location>
        <begin position="82"/>
        <end position="115"/>
    </location>
</feature>
<evidence type="ECO:0000259" key="3">
    <source>
        <dbReference type="Pfam" id="PF11774"/>
    </source>
</evidence>
<dbReference type="GO" id="GO:0003677">
    <property type="term" value="F:DNA binding"/>
    <property type="evidence" value="ECO:0007669"/>
    <property type="project" value="UniProtKB-KW"/>
</dbReference>
<dbReference type="Pfam" id="PF11774">
    <property type="entry name" value="Lsr2"/>
    <property type="match status" value="1"/>
</dbReference>
<feature type="domain" description="Lsr2 dimerization" evidence="3">
    <location>
        <begin position="1"/>
        <end position="57"/>
    </location>
</feature>
<organism evidence="5 6">
    <name type="scientific">Pseudokineococcus marinus</name>
    <dbReference type="NCBI Taxonomy" id="351215"/>
    <lineage>
        <taxon>Bacteria</taxon>
        <taxon>Bacillati</taxon>
        <taxon>Actinomycetota</taxon>
        <taxon>Actinomycetes</taxon>
        <taxon>Kineosporiales</taxon>
        <taxon>Kineosporiaceae</taxon>
        <taxon>Pseudokineococcus</taxon>
    </lineage>
</organism>
<reference evidence="5 6" key="1">
    <citation type="submission" date="2020-05" db="EMBL/GenBank/DDBJ databases">
        <title>MicrobeNet Type strains.</title>
        <authorList>
            <person name="Nicholson A.C."/>
        </authorList>
    </citation>
    <scope>NUCLEOTIDE SEQUENCE [LARGE SCALE GENOMIC DNA]</scope>
    <source>
        <strain evidence="5 6">JCM 14547</strain>
    </source>
</reference>
<feature type="region of interest" description="Disordered" evidence="2">
    <location>
        <begin position="57"/>
        <end position="86"/>
    </location>
</feature>
<dbReference type="Proteomes" id="UP000555552">
    <property type="component" value="Unassembled WGS sequence"/>
</dbReference>
<accession>A0A849BMN1</accession>
<evidence type="ECO:0000259" key="4">
    <source>
        <dbReference type="Pfam" id="PF23359"/>
    </source>
</evidence>
<dbReference type="InterPro" id="IPR036625">
    <property type="entry name" value="E3-bd_dom_sf"/>
</dbReference>
<dbReference type="InterPro" id="IPR055370">
    <property type="entry name" value="Lsr2_DNA-bd"/>
</dbReference>
<feature type="compositionally biased region" description="Low complexity" evidence="2">
    <location>
        <begin position="59"/>
        <end position="80"/>
    </location>
</feature>
<dbReference type="AlphaFoldDB" id="A0A849BMN1"/>
<proteinExistence type="predicted"/>
<dbReference type="InterPro" id="IPR024412">
    <property type="entry name" value="Lsr2_dim_dom"/>
</dbReference>
<dbReference type="RefSeq" id="WP_171201731.1">
    <property type="nucleotide sequence ID" value="NZ_BAAANP010000015.1"/>
</dbReference>
<keyword evidence="1" id="KW-0238">DNA-binding</keyword>
<evidence type="ECO:0000313" key="5">
    <source>
        <dbReference type="EMBL" id="NNH21874.1"/>
    </source>
</evidence>
<sequence length="116" mass="12520">MAQKTQIILTDDIDGGEATQTVTFAFQGTSYEIDLNDEHAALIEESFSEWITNARKTTGRSSAAGGAPARSSSTRASSGPKRTDLDAVRAWARDNGHTVSDRGRVSNKILEAYDAR</sequence>
<name>A0A849BMN1_9ACTN</name>
<dbReference type="Gene3D" id="3.30.60.230">
    <property type="entry name" value="Lsr2, dimerization domain"/>
    <property type="match status" value="1"/>
</dbReference>
<dbReference type="InterPro" id="IPR042261">
    <property type="entry name" value="Lsr2-like_dimerization"/>
</dbReference>
<keyword evidence="6" id="KW-1185">Reference proteome</keyword>
<dbReference type="Pfam" id="PF23359">
    <property type="entry name" value="Lsr2_DNA-bd"/>
    <property type="match status" value="1"/>
</dbReference>
<comment type="caution">
    <text evidence="5">The sequence shown here is derived from an EMBL/GenBank/DDBJ whole genome shotgun (WGS) entry which is preliminary data.</text>
</comment>
<evidence type="ECO:0000256" key="2">
    <source>
        <dbReference type="SAM" id="MobiDB-lite"/>
    </source>
</evidence>
<evidence type="ECO:0000313" key="6">
    <source>
        <dbReference type="Proteomes" id="UP000555552"/>
    </source>
</evidence>
<dbReference type="EMBL" id="JABEMA010000010">
    <property type="protein sequence ID" value="NNH21874.1"/>
    <property type="molecule type" value="Genomic_DNA"/>
</dbReference>
<evidence type="ECO:0000256" key="1">
    <source>
        <dbReference type="ARBA" id="ARBA00023125"/>
    </source>
</evidence>